<gene>
    <name evidence="2" type="ORF">HINF_LOCUS33353</name>
    <name evidence="3" type="ORF">HINF_LOCUS67565</name>
</gene>
<feature type="transmembrane region" description="Helical" evidence="1">
    <location>
        <begin position="545"/>
        <end position="567"/>
    </location>
</feature>
<evidence type="ECO:0000313" key="4">
    <source>
        <dbReference type="Proteomes" id="UP001642409"/>
    </source>
</evidence>
<evidence type="ECO:0000256" key="1">
    <source>
        <dbReference type="SAM" id="Phobius"/>
    </source>
</evidence>
<dbReference type="AlphaFoldDB" id="A0AA86PXQ1"/>
<sequence>MFSIMISALQYQVFSIAEFEFCYNYVFYRPFQEKTSIVLSAPFTFDDSMSRDLCTRTDNVLYREVNQTAFSIHIESEFNLAKQPFSLFFFVWTNVTIYDTQITMKLSNTSNSDFAFLVATVPEYSIKILSSSFSFTSKDTISNFYGIANNLSELLTINRSSFVYSCMTSILKFYGISSQLNNLVVQNSSFSTITNATSSYGFVQLVLGSSSFKNLTVSGTLSGANTFGFIYENKGSCSISNITFSLVTKGSMNCGFVQISSGSVSTSSITFVGFANNALISEPSSYSGATCPCISGSILQNGLCYCATGSLPVSNSCQCTVLKSFIQYQVCICPVGASNIGGTCTCTSGATMVGNTCVCTTNAILTNGICVCQPGNSQLIDGQCNCTPMYSTMQGSTCVCAPQYMSMQGSTCTCPTGASIINGNCVCTAGATMTNGVCVCTSGATLTNGVCVCCPGASLSGGVCVCNKKAGSTLSGGNCICTKAFNTRWGNGGNYYCSSLGMCCSTRAAGPSYQCSNNEVYWSPGDCGKSNKVTQKYCFMFKIQIQLILVVIGCTITNMFLIIVQMVYTRYMRLMYKLLYQYILTYCILMKIQSTFCSYLISLCKFMIVHVLNIYIIHYVSIEILNSTSNE</sequence>
<protein>
    <submittedName>
        <fullName evidence="2">Uncharacterized protein</fullName>
    </submittedName>
</protein>
<proteinExistence type="predicted"/>
<keyword evidence="1" id="KW-0812">Transmembrane</keyword>
<evidence type="ECO:0000313" key="2">
    <source>
        <dbReference type="EMBL" id="CAI9945708.1"/>
    </source>
</evidence>
<dbReference type="EMBL" id="CATOUU010000748">
    <property type="protein sequence ID" value="CAI9945708.1"/>
    <property type="molecule type" value="Genomic_DNA"/>
</dbReference>
<reference evidence="2" key="1">
    <citation type="submission" date="2023-06" db="EMBL/GenBank/DDBJ databases">
        <authorList>
            <person name="Kurt Z."/>
        </authorList>
    </citation>
    <scope>NUCLEOTIDE SEQUENCE</scope>
</reference>
<comment type="caution">
    <text evidence="2">The sequence shown here is derived from an EMBL/GenBank/DDBJ whole genome shotgun (WGS) entry which is preliminary data.</text>
</comment>
<accession>A0AA86PXQ1</accession>
<keyword evidence="4" id="KW-1185">Reference proteome</keyword>
<organism evidence="2">
    <name type="scientific">Hexamita inflata</name>
    <dbReference type="NCBI Taxonomy" id="28002"/>
    <lineage>
        <taxon>Eukaryota</taxon>
        <taxon>Metamonada</taxon>
        <taxon>Diplomonadida</taxon>
        <taxon>Hexamitidae</taxon>
        <taxon>Hexamitinae</taxon>
        <taxon>Hexamita</taxon>
    </lineage>
</organism>
<evidence type="ECO:0000313" key="3">
    <source>
        <dbReference type="EMBL" id="CAL6094638.1"/>
    </source>
</evidence>
<dbReference type="Proteomes" id="UP001642409">
    <property type="component" value="Unassembled WGS sequence"/>
</dbReference>
<keyword evidence="1" id="KW-1133">Transmembrane helix</keyword>
<reference evidence="3 4" key="2">
    <citation type="submission" date="2024-07" db="EMBL/GenBank/DDBJ databases">
        <authorList>
            <person name="Akdeniz Z."/>
        </authorList>
    </citation>
    <scope>NUCLEOTIDE SEQUENCE [LARGE SCALE GENOMIC DNA]</scope>
</reference>
<dbReference type="EMBL" id="CAXDID020000468">
    <property type="protein sequence ID" value="CAL6094638.1"/>
    <property type="molecule type" value="Genomic_DNA"/>
</dbReference>
<name>A0AA86PXQ1_9EUKA</name>
<keyword evidence="1" id="KW-0472">Membrane</keyword>